<dbReference type="InterPro" id="IPR011989">
    <property type="entry name" value="ARM-like"/>
</dbReference>
<sequence length="370" mass="42303">MSDNSSSTTVKLEDNFLRQKVREYARRQRQELRTSATDALRFGLGKIKEEIKEIEHLSVKDVNGLVARIKRRKHATSDDMYRLSYAFLQGNENINAFADKQGAVQVLVKELTGTDLTRRFDAAECFCNFSLGEAHVCEKIATLAGTYLVTYMDIKEPRLKRSCLWTLANILSTSNKATTTLLQMQLVPKLWKLYTAPADDLNVYQEDAAICLYLIATSAADLLSSEDRRYIAEHVHEKCASGPASEYYMYIIFQTEILRLEQELCLRNSKNLLSFVETCLQGDFKTPTEKFKVIYAVRVFTNIVATFTCIDNAKLIKNLVETLNRLFALQDESLTMDLLRLVKNIMNLQQSDKLLDHLQVHAFGSMQLYI</sequence>
<dbReference type="OrthoDB" id="21522at2759"/>
<protein>
    <submittedName>
        <fullName evidence="2 3">Uncharacterized protein LOC115630514</fullName>
    </submittedName>
</protein>
<dbReference type="RefSeq" id="XP_030382976.1">
    <property type="nucleotide sequence ID" value="XM_030527116.1"/>
</dbReference>
<gene>
    <name evidence="2 3" type="primary">LOC115630514</name>
</gene>
<dbReference type="Proteomes" id="UP000504634">
    <property type="component" value="Unplaced"/>
</dbReference>
<organism evidence="1 2">
    <name type="scientific">Drosophila lebanonensis</name>
    <name type="common">Fruit fly</name>
    <name type="synonym">Scaptodrosophila lebanonensis</name>
    <dbReference type="NCBI Taxonomy" id="7225"/>
    <lineage>
        <taxon>Eukaryota</taxon>
        <taxon>Metazoa</taxon>
        <taxon>Ecdysozoa</taxon>
        <taxon>Arthropoda</taxon>
        <taxon>Hexapoda</taxon>
        <taxon>Insecta</taxon>
        <taxon>Pterygota</taxon>
        <taxon>Neoptera</taxon>
        <taxon>Endopterygota</taxon>
        <taxon>Diptera</taxon>
        <taxon>Brachycera</taxon>
        <taxon>Muscomorpha</taxon>
        <taxon>Ephydroidea</taxon>
        <taxon>Drosophilidae</taxon>
        <taxon>Scaptodrosophila</taxon>
    </lineage>
</organism>
<dbReference type="SUPFAM" id="SSF48371">
    <property type="entry name" value="ARM repeat"/>
    <property type="match status" value="1"/>
</dbReference>
<dbReference type="AlphaFoldDB" id="A0A6J2U4W5"/>
<accession>A0A6J2U4W5</accession>
<evidence type="ECO:0000313" key="3">
    <source>
        <dbReference type="RefSeq" id="XP_030382976.1"/>
    </source>
</evidence>
<evidence type="ECO:0000313" key="2">
    <source>
        <dbReference type="RefSeq" id="XP_030382975.1"/>
    </source>
</evidence>
<evidence type="ECO:0000313" key="1">
    <source>
        <dbReference type="Proteomes" id="UP000504634"/>
    </source>
</evidence>
<dbReference type="Gene3D" id="1.25.10.10">
    <property type="entry name" value="Leucine-rich Repeat Variant"/>
    <property type="match status" value="1"/>
</dbReference>
<reference evidence="2 3" key="1">
    <citation type="submission" date="2025-04" db="UniProtKB">
        <authorList>
            <consortium name="RefSeq"/>
        </authorList>
    </citation>
    <scope>IDENTIFICATION</scope>
    <source>
        <strain evidence="2 3">11010-0011.00</strain>
        <tissue evidence="2 3">Whole body</tissue>
    </source>
</reference>
<dbReference type="PANTHER" id="PTHR16356:SF1">
    <property type="entry name" value="TRANSMEMBRANE AND COILED-COIL DOMAIN-CONTAINING PROTEIN 6"/>
    <property type="match status" value="1"/>
</dbReference>
<keyword evidence="1" id="KW-1185">Reference proteome</keyword>
<dbReference type="InterPro" id="IPR016024">
    <property type="entry name" value="ARM-type_fold"/>
</dbReference>
<proteinExistence type="predicted"/>
<name>A0A6J2U4W5_DROLE</name>
<dbReference type="RefSeq" id="XP_030382975.1">
    <property type="nucleotide sequence ID" value="XM_030527115.1"/>
</dbReference>
<dbReference type="PANTHER" id="PTHR16356">
    <property type="entry name" value="TRANSMEMBRANE AND COILED-COIL DOMAIN-CONTAINING PROTEIN 6 TMCO6"/>
    <property type="match status" value="1"/>
</dbReference>
<dbReference type="GeneID" id="115630514"/>